<keyword evidence="7" id="KW-0560">Oxidoreductase</keyword>
<accession>C1MJH9</accession>
<evidence type="ECO:0000256" key="11">
    <source>
        <dbReference type="ARBA" id="ARBA00030726"/>
    </source>
</evidence>
<feature type="region of interest" description="Disordered" evidence="14">
    <location>
        <begin position="1"/>
        <end position="43"/>
    </location>
</feature>
<evidence type="ECO:0000256" key="13">
    <source>
        <dbReference type="ARBA" id="ARBA00047565"/>
    </source>
</evidence>
<evidence type="ECO:0000256" key="4">
    <source>
        <dbReference type="ARBA" id="ARBA00018485"/>
    </source>
</evidence>
<evidence type="ECO:0000313" key="17">
    <source>
        <dbReference type="Proteomes" id="UP000001876"/>
    </source>
</evidence>
<keyword evidence="5" id="KW-0479">Metal-binding</keyword>
<keyword evidence="8" id="KW-0408">Iron</keyword>
<sequence>MTETTRADVIMATPPQREASLKRPRALALEDDDDATDLADVDRAGQRPSVVLRWRYEDEDERAIVADVEPAATERARADAEKDFPTESNELAMNAFDDVAPGADGVRRISNPPEDRDEDAHERRLASRKPGDVWALYEHGTGLPRWYVQLLAADESYLCNDRPARWRVVLLDRDARANVGCHWHEEGVDMRWKLGIGGKWKGWSLANCGDAIFSHPASACEHVARAAAKFRCANDASGNGFLIPWNHPAAFIEPRPQQAWAMTSLPETTDSGRTMRASDERQYVVIDGVKKMLASEDIVLVTEVRRSVVLENEYGIAEMKERVETTSFTVERLAPIASDVDGAERENVAGAYRRTGALVVVEAKHFDFQVLVNGEETTPEGTTLRLDTFALQVVRDDDIEIEDGDDFVSYLSSSDEEEARETARTKRKKRSRFHLEPSTPYSKYPSCARCREVEWHHSKKSPGEPHHGAPVVLRCGDCGLFWHVQCIAPSTIPGDAHAFAAGGDGCPWTCERCRVYAKGDTPADALALSNLCPDNAGCLGWEQLALATTLLEEWNDDDARRPYGQLPSRLVARVRFESDAGRKTSEKWVAWDVVEKLPDAVLAGYLRDDASRAARVTAAVGSERESASSGIYPEDEEIAWRADDGDAGERKSTKRVWRFRSNGQYFGVTQYLHAFDDDELEMTEKAITELIDRERASGDAPHVHVGLNGGRIKVFFGYRYTYDSVTAPKLIADAPPIPSWVHSTLGNRAKIIGAIDKNVVIDNAVVNLYARSKARLSVHMDPSALFKRPIVSARFFGDGVLSFGAKGQYEGQRIHSVPLTRGSIAVMEGYAANMVTHAVNERDVVGRGCSFMLRSCQPDAMEDAERRKKGDAETAELEKIDSIMRKIEEERACVQDV</sequence>
<evidence type="ECO:0000313" key="16">
    <source>
        <dbReference type="EMBL" id="EEH60001.1"/>
    </source>
</evidence>
<gene>
    <name evidence="16" type="ORF">MICPUCDRAFT_38490</name>
</gene>
<keyword evidence="9" id="KW-1015">Disulfide bond</keyword>
<dbReference type="Gene3D" id="2.60.120.590">
    <property type="entry name" value="Alpha-ketoglutarate-dependent dioxygenase AlkB-like"/>
    <property type="match status" value="1"/>
</dbReference>
<feature type="region of interest" description="Disordered" evidence="14">
    <location>
        <begin position="101"/>
        <end position="124"/>
    </location>
</feature>
<dbReference type="GO" id="GO:0046872">
    <property type="term" value="F:metal ion binding"/>
    <property type="evidence" value="ECO:0007669"/>
    <property type="project" value="UniProtKB-KW"/>
</dbReference>
<dbReference type="GO" id="GO:0006397">
    <property type="term" value="P:mRNA processing"/>
    <property type="evidence" value="ECO:0007669"/>
    <property type="project" value="InterPro"/>
</dbReference>
<feature type="compositionally biased region" description="Acidic residues" evidence="14">
    <location>
        <begin position="29"/>
        <end position="39"/>
    </location>
</feature>
<dbReference type="SUPFAM" id="SSF51197">
    <property type="entry name" value="Clavaminate synthase-like"/>
    <property type="match status" value="1"/>
</dbReference>
<comment type="similarity">
    <text evidence="2">Belongs to the alkB family.</text>
</comment>
<dbReference type="EC" id="1.14.11.53" evidence="3"/>
<keyword evidence="17" id="KW-1185">Reference proteome</keyword>
<dbReference type="AlphaFoldDB" id="C1MJH9"/>
<dbReference type="InterPro" id="IPR027450">
    <property type="entry name" value="AlkB-like"/>
</dbReference>
<evidence type="ECO:0000256" key="14">
    <source>
        <dbReference type="SAM" id="MobiDB-lite"/>
    </source>
</evidence>
<evidence type="ECO:0000256" key="9">
    <source>
        <dbReference type="ARBA" id="ARBA00023157"/>
    </source>
</evidence>
<evidence type="ECO:0000256" key="3">
    <source>
        <dbReference type="ARBA" id="ARBA00012931"/>
    </source>
</evidence>
<dbReference type="KEGG" id="mpp:MICPUCDRAFT_38490"/>
<protein>
    <recommendedName>
        <fullName evidence="4">RNA demethylase ALKBH5</fullName>
        <ecNumber evidence="3">1.14.11.53</ecNumber>
    </recommendedName>
    <alternativeName>
        <fullName evidence="11">Alkylated DNA repair protein alkB homolog 5</fullName>
    </alternativeName>
    <alternativeName>
        <fullName evidence="12">Alpha-ketoglutarate-dependent dioxygenase alkB homolog 5</fullName>
    </alternativeName>
</protein>
<dbReference type="OrthoDB" id="271595at2759"/>
<dbReference type="RefSeq" id="XP_003056625.1">
    <property type="nucleotide sequence ID" value="XM_003056579.1"/>
</dbReference>
<evidence type="ECO:0000259" key="15">
    <source>
        <dbReference type="Pfam" id="PF13532"/>
    </source>
</evidence>
<dbReference type="GO" id="GO:0016607">
    <property type="term" value="C:nuclear speck"/>
    <property type="evidence" value="ECO:0007669"/>
    <property type="project" value="UniProtKB-SubCell"/>
</dbReference>
<dbReference type="InterPro" id="IPR032860">
    <property type="entry name" value="ALKBH5"/>
</dbReference>
<proteinExistence type="inferred from homology"/>
<comment type="catalytic activity">
    <reaction evidence="13">
        <text>an N(6)-methyladenosine in mRNA + 2-oxoglutarate + O2 = an adenosine in mRNA + formaldehyde + succinate + CO2</text>
        <dbReference type="Rhea" id="RHEA:49520"/>
        <dbReference type="Rhea" id="RHEA-COMP:12414"/>
        <dbReference type="Rhea" id="RHEA-COMP:12417"/>
        <dbReference type="ChEBI" id="CHEBI:15379"/>
        <dbReference type="ChEBI" id="CHEBI:16526"/>
        <dbReference type="ChEBI" id="CHEBI:16810"/>
        <dbReference type="ChEBI" id="CHEBI:16842"/>
        <dbReference type="ChEBI" id="CHEBI:30031"/>
        <dbReference type="ChEBI" id="CHEBI:74411"/>
        <dbReference type="ChEBI" id="CHEBI:74449"/>
        <dbReference type="EC" id="1.14.11.53"/>
    </reaction>
    <physiologicalReaction direction="left-to-right" evidence="13">
        <dbReference type="Rhea" id="RHEA:49521"/>
    </physiologicalReaction>
</comment>
<dbReference type="InterPro" id="IPR037151">
    <property type="entry name" value="AlkB-like_sf"/>
</dbReference>
<reference evidence="16 17" key="1">
    <citation type="journal article" date="2009" name="Science">
        <title>Green evolution and dynamic adaptations revealed by genomes of the marine picoeukaryotes Micromonas.</title>
        <authorList>
            <person name="Worden A.Z."/>
            <person name="Lee J.H."/>
            <person name="Mock T."/>
            <person name="Rouze P."/>
            <person name="Simmons M.P."/>
            <person name="Aerts A.L."/>
            <person name="Allen A.E."/>
            <person name="Cuvelier M.L."/>
            <person name="Derelle E."/>
            <person name="Everett M.V."/>
            <person name="Foulon E."/>
            <person name="Grimwood J."/>
            <person name="Gundlach H."/>
            <person name="Henrissat B."/>
            <person name="Napoli C."/>
            <person name="McDonald S.M."/>
            <person name="Parker M.S."/>
            <person name="Rombauts S."/>
            <person name="Salamov A."/>
            <person name="Von Dassow P."/>
            <person name="Badger J.H."/>
            <person name="Coutinho P.M."/>
            <person name="Demir E."/>
            <person name="Dubchak I."/>
            <person name="Gentemann C."/>
            <person name="Eikrem W."/>
            <person name="Gready J.E."/>
            <person name="John U."/>
            <person name="Lanier W."/>
            <person name="Lindquist E.A."/>
            <person name="Lucas S."/>
            <person name="Mayer K.F."/>
            <person name="Moreau H."/>
            <person name="Not F."/>
            <person name="Otillar R."/>
            <person name="Panaud O."/>
            <person name="Pangilinan J."/>
            <person name="Paulsen I."/>
            <person name="Piegu B."/>
            <person name="Poliakov A."/>
            <person name="Robbens S."/>
            <person name="Schmutz J."/>
            <person name="Toulza E."/>
            <person name="Wyss T."/>
            <person name="Zelensky A."/>
            <person name="Zhou K."/>
            <person name="Armbrust E.V."/>
            <person name="Bhattacharya D."/>
            <person name="Goodenough U.W."/>
            <person name="Van de Peer Y."/>
            <person name="Grigoriev I.V."/>
        </authorList>
    </citation>
    <scope>NUCLEOTIDE SEQUENCE [LARGE SCALE GENOMIC DNA]</scope>
    <source>
        <strain evidence="16 17">CCMP1545</strain>
    </source>
</reference>
<dbReference type="EMBL" id="GG663736">
    <property type="protein sequence ID" value="EEH60001.1"/>
    <property type="molecule type" value="Genomic_DNA"/>
</dbReference>
<dbReference type="GO" id="GO:0006406">
    <property type="term" value="P:mRNA export from nucleus"/>
    <property type="evidence" value="ECO:0007669"/>
    <property type="project" value="TreeGrafter"/>
</dbReference>
<dbReference type="STRING" id="564608.C1MJH9"/>
<dbReference type="GeneID" id="9681617"/>
<dbReference type="Proteomes" id="UP000001876">
    <property type="component" value="Unassembled WGS sequence"/>
</dbReference>
<evidence type="ECO:0000256" key="7">
    <source>
        <dbReference type="ARBA" id="ARBA00023002"/>
    </source>
</evidence>
<keyword evidence="10" id="KW-0539">Nucleus</keyword>
<keyword evidence="6" id="KW-0223">Dioxygenase</keyword>
<dbReference type="PANTHER" id="PTHR32074">
    <property type="entry name" value="RNA DEMETHYLASE ALKBH5"/>
    <property type="match status" value="1"/>
</dbReference>
<dbReference type="eggNOG" id="KOG4176">
    <property type="taxonomic scope" value="Eukaryota"/>
</dbReference>
<evidence type="ECO:0000256" key="12">
    <source>
        <dbReference type="ARBA" id="ARBA00033313"/>
    </source>
</evidence>
<dbReference type="PANTHER" id="PTHR32074:SF2">
    <property type="entry name" value="RNA DEMETHYLASE ALKBH5"/>
    <property type="match status" value="1"/>
</dbReference>
<organism evidence="17">
    <name type="scientific">Micromonas pusilla (strain CCMP1545)</name>
    <name type="common">Picoplanktonic green alga</name>
    <dbReference type="NCBI Taxonomy" id="564608"/>
    <lineage>
        <taxon>Eukaryota</taxon>
        <taxon>Viridiplantae</taxon>
        <taxon>Chlorophyta</taxon>
        <taxon>Mamiellophyceae</taxon>
        <taxon>Mamiellales</taxon>
        <taxon>Mamiellaceae</taxon>
        <taxon>Micromonas</taxon>
    </lineage>
</organism>
<evidence type="ECO:0000256" key="5">
    <source>
        <dbReference type="ARBA" id="ARBA00022723"/>
    </source>
</evidence>
<evidence type="ECO:0000256" key="10">
    <source>
        <dbReference type="ARBA" id="ARBA00023242"/>
    </source>
</evidence>
<evidence type="ECO:0000256" key="8">
    <source>
        <dbReference type="ARBA" id="ARBA00023004"/>
    </source>
</evidence>
<name>C1MJH9_MICPC</name>
<dbReference type="Pfam" id="PF13532">
    <property type="entry name" value="2OG-FeII_Oxy_2"/>
    <property type="match status" value="1"/>
</dbReference>
<comment type="subcellular location">
    <subcellularLocation>
        <location evidence="1">Nucleus speckle</location>
    </subcellularLocation>
</comment>
<evidence type="ECO:0000256" key="1">
    <source>
        <dbReference type="ARBA" id="ARBA00004324"/>
    </source>
</evidence>
<evidence type="ECO:0000256" key="2">
    <source>
        <dbReference type="ARBA" id="ARBA00007879"/>
    </source>
</evidence>
<evidence type="ECO:0000256" key="6">
    <source>
        <dbReference type="ARBA" id="ARBA00022964"/>
    </source>
</evidence>
<dbReference type="GO" id="GO:1990931">
    <property type="term" value="F:mRNA N6-methyladenosine dioxygenase activity"/>
    <property type="evidence" value="ECO:0007669"/>
    <property type="project" value="UniProtKB-EC"/>
</dbReference>
<feature type="domain" description="Alpha-ketoglutarate-dependent dioxygenase AlkB-like" evidence="15">
    <location>
        <begin position="719"/>
        <end position="841"/>
    </location>
</feature>